<dbReference type="GO" id="GO:0043810">
    <property type="term" value="F:ornithine-acyl [acyl carrier protein] N-acyltransferase activity"/>
    <property type="evidence" value="ECO:0007669"/>
    <property type="project" value="UniProtKB-EC"/>
</dbReference>
<organism evidence="11 12">
    <name type="scientific">Denitratisoma oestradiolicum</name>
    <dbReference type="NCBI Taxonomy" id="311182"/>
    <lineage>
        <taxon>Bacteria</taxon>
        <taxon>Pseudomonadati</taxon>
        <taxon>Pseudomonadota</taxon>
        <taxon>Betaproteobacteria</taxon>
        <taxon>Nitrosomonadales</taxon>
        <taxon>Sterolibacteriaceae</taxon>
        <taxon>Denitratisoma</taxon>
    </lineage>
</organism>
<sequence length="260" mass="29559">MLNEGLGRSPHIHRPHYHVGLARSESEIREAQKLRYRVFAEEMGARLETAEPGVDADHFDPHCEHLIVRDEARGRIVGTYRILTPEGARNTAGYYSETEFDIGRLNHLRPRLVEVGRSCIDPEYRSGAVIALLWARLAEYMVSQGYEYLMGCASISMADGGHNASNLFVELIDQHLSPIEYRGFPHSRLPYHRLVTGRPAEVPPLVKGYLRAGAWICGDPAWDPDFNTADLLVLLPMNRINLRYMKHFVNTQGRQHHPRG</sequence>
<name>A0A6S6Y8E3_9PROT</name>
<dbReference type="RefSeq" id="WP_145769826.1">
    <property type="nucleotide sequence ID" value="NZ_LR778301.1"/>
</dbReference>
<dbReference type="SUPFAM" id="SSF55729">
    <property type="entry name" value="Acyl-CoA N-acyltransferases (Nat)"/>
    <property type="match status" value="1"/>
</dbReference>
<dbReference type="AlphaFoldDB" id="A0A6S6Y8E3"/>
<accession>A0A6S6Y8E3</accession>
<evidence type="ECO:0000256" key="1">
    <source>
        <dbReference type="ARBA" id="ARBA00005189"/>
    </source>
</evidence>
<protein>
    <recommendedName>
        <fullName evidence="8">L-ornithine N(alpha)-acyltransferase</fullName>
        <ecNumber evidence="7">2.3.2.30</ecNumber>
    </recommendedName>
</protein>
<evidence type="ECO:0000256" key="2">
    <source>
        <dbReference type="ARBA" id="ARBA00022516"/>
    </source>
</evidence>
<evidence type="ECO:0000256" key="7">
    <source>
        <dbReference type="ARBA" id="ARBA00039058"/>
    </source>
</evidence>
<keyword evidence="3 11" id="KW-0808">Transferase</keyword>
<gene>
    <name evidence="11" type="ORF">DENOEST_1573</name>
</gene>
<comment type="function">
    <text evidence="9">Catalyzes the first step in the biosynthesis of ornithine lipids, which are phosphorus-free membrane lipids. Catalyzes the 3-hydroxyacyl-acyl carrier protein-dependent acylation of ornithine to form lyso-ornithine lipid (LOL).</text>
</comment>
<dbReference type="Gene3D" id="3.40.630.30">
    <property type="match status" value="1"/>
</dbReference>
<evidence type="ECO:0000313" key="12">
    <source>
        <dbReference type="Proteomes" id="UP000515733"/>
    </source>
</evidence>
<comment type="similarity">
    <text evidence="6">Belongs to the acetyltransferase family. OlsB subfamily.</text>
</comment>
<evidence type="ECO:0000256" key="3">
    <source>
        <dbReference type="ARBA" id="ARBA00022679"/>
    </source>
</evidence>
<comment type="pathway">
    <text evidence="1">Lipid metabolism.</text>
</comment>
<dbReference type="Pfam" id="PF13444">
    <property type="entry name" value="Acetyltransf_5"/>
    <property type="match status" value="1"/>
</dbReference>
<evidence type="ECO:0000256" key="4">
    <source>
        <dbReference type="ARBA" id="ARBA00023098"/>
    </source>
</evidence>
<comment type="catalytic activity">
    <reaction evidence="10">
        <text>a (3R)-hydroxyacyl-[ACP] + L-ornithine = a lyso-ornithine lipid + holo-[ACP] + H(+)</text>
        <dbReference type="Rhea" id="RHEA:20633"/>
        <dbReference type="Rhea" id="RHEA-COMP:9685"/>
        <dbReference type="Rhea" id="RHEA-COMP:9945"/>
        <dbReference type="ChEBI" id="CHEBI:15378"/>
        <dbReference type="ChEBI" id="CHEBI:46911"/>
        <dbReference type="ChEBI" id="CHEBI:64479"/>
        <dbReference type="ChEBI" id="CHEBI:78827"/>
        <dbReference type="ChEBI" id="CHEBI:138482"/>
        <dbReference type="EC" id="2.3.2.30"/>
    </reaction>
    <physiologicalReaction direction="left-to-right" evidence="10">
        <dbReference type="Rhea" id="RHEA:20634"/>
    </physiologicalReaction>
</comment>
<keyword evidence="5" id="KW-0012">Acyltransferase</keyword>
<evidence type="ECO:0000256" key="5">
    <source>
        <dbReference type="ARBA" id="ARBA00023315"/>
    </source>
</evidence>
<dbReference type="PANTHER" id="PTHR37323:SF1">
    <property type="entry name" value="L-ORNITHINE N(ALPHA)-ACYLTRANSFERASE"/>
    <property type="match status" value="1"/>
</dbReference>
<dbReference type="OrthoDB" id="9787072at2"/>
<keyword evidence="12" id="KW-1185">Reference proteome</keyword>
<dbReference type="EC" id="2.3.2.30" evidence="7"/>
<dbReference type="PANTHER" id="PTHR37323">
    <property type="entry name" value="GCN5-RELATED N-ACETYLTRANSFERASE"/>
    <property type="match status" value="1"/>
</dbReference>
<evidence type="ECO:0000256" key="6">
    <source>
        <dbReference type="ARBA" id="ARBA00038095"/>
    </source>
</evidence>
<dbReference type="GO" id="GO:0006629">
    <property type="term" value="P:lipid metabolic process"/>
    <property type="evidence" value="ECO:0007669"/>
    <property type="project" value="UniProtKB-KW"/>
</dbReference>
<evidence type="ECO:0000313" key="11">
    <source>
        <dbReference type="EMBL" id="CAB1368738.1"/>
    </source>
</evidence>
<evidence type="ECO:0000256" key="8">
    <source>
        <dbReference type="ARBA" id="ARBA00039866"/>
    </source>
</evidence>
<dbReference type="Proteomes" id="UP000515733">
    <property type="component" value="Chromosome"/>
</dbReference>
<keyword evidence="2" id="KW-0444">Lipid biosynthesis</keyword>
<proteinExistence type="inferred from homology"/>
<dbReference type="InterPro" id="IPR016181">
    <property type="entry name" value="Acyl_CoA_acyltransferase"/>
</dbReference>
<dbReference type="EMBL" id="LR778301">
    <property type="protein sequence ID" value="CAB1368738.1"/>
    <property type="molecule type" value="Genomic_DNA"/>
</dbReference>
<dbReference type="InterPro" id="IPR052351">
    <property type="entry name" value="Ornithine_N-alpha-AT"/>
</dbReference>
<dbReference type="KEGG" id="doe:DENOEST_1573"/>
<reference evidence="11 12" key="1">
    <citation type="submission" date="2020-03" db="EMBL/GenBank/DDBJ databases">
        <authorList>
            <consortium name="Genoscope - CEA"/>
            <person name="William W."/>
        </authorList>
    </citation>
    <scope>NUCLEOTIDE SEQUENCE [LARGE SCALE GENOMIC DNA]</scope>
    <source>
        <strain evidence="12">DSM 16959</strain>
    </source>
</reference>
<evidence type="ECO:0000256" key="9">
    <source>
        <dbReference type="ARBA" id="ARBA00045724"/>
    </source>
</evidence>
<keyword evidence="4" id="KW-0443">Lipid metabolism</keyword>
<evidence type="ECO:0000256" key="10">
    <source>
        <dbReference type="ARBA" id="ARBA00047785"/>
    </source>
</evidence>